<dbReference type="EMBL" id="CAAALY010026476">
    <property type="protein sequence ID" value="VEL15932.1"/>
    <property type="molecule type" value="Genomic_DNA"/>
</dbReference>
<dbReference type="Proteomes" id="UP000784294">
    <property type="component" value="Unassembled WGS sequence"/>
</dbReference>
<proteinExistence type="predicted"/>
<comment type="caution">
    <text evidence="1">The sequence shown here is derived from an EMBL/GenBank/DDBJ whole genome shotgun (WGS) entry which is preliminary data.</text>
</comment>
<evidence type="ECO:0000313" key="1">
    <source>
        <dbReference type="EMBL" id="VEL15932.1"/>
    </source>
</evidence>
<protein>
    <submittedName>
        <fullName evidence="1">Uncharacterized protein</fullName>
    </submittedName>
</protein>
<accession>A0A3S5AGK4</accession>
<sequence length="122" mass="13005">MCLRAHFSTLLSPFPILSFTPPPLPPLTRFFPAYAPDTAAHTPAPVLSIPLSLCFFLSFSPNFTFFALAPAATLTPFAPPIVTPSFNPDSGTSTHAFATASLLTPTFYSPLSPALANAFFRA</sequence>
<name>A0A3S5AGK4_9PLAT</name>
<reference evidence="1" key="1">
    <citation type="submission" date="2018-11" db="EMBL/GenBank/DDBJ databases">
        <authorList>
            <consortium name="Pathogen Informatics"/>
        </authorList>
    </citation>
    <scope>NUCLEOTIDE SEQUENCE</scope>
</reference>
<keyword evidence="2" id="KW-1185">Reference proteome</keyword>
<evidence type="ECO:0000313" key="2">
    <source>
        <dbReference type="Proteomes" id="UP000784294"/>
    </source>
</evidence>
<gene>
    <name evidence="1" type="ORF">PXEA_LOCUS9372</name>
</gene>
<dbReference type="AlphaFoldDB" id="A0A3S5AGK4"/>
<organism evidence="1 2">
    <name type="scientific">Protopolystoma xenopodis</name>
    <dbReference type="NCBI Taxonomy" id="117903"/>
    <lineage>
        <taxon>Eukaryota</taxon>
        <taxon>Metazoa</taxon>
        <taxon>Spiralia</taxon>
        <taxon>Lophotrochozoa</taxon>
        <taxon>Platyhelminthes</taxon>
        <taxon>Monogenea</taxon>
        <taxon>Polyopisthocotylea</taxon>
        <taxon>Polystomatidea</taxon>
        <taxon>Polystomatidae</taxon>
        <taxon>Protopolystoma</taxon>
    </lineage>
</organism>